<dbReference type="Gene3D" id="3.90.1580.10">
    <property type="entry name" value="paralog of FGE (formylglycine-generating enzyme)"/>
    <property type="match status" value="1"/>
</dbReference>
<dbReference type="SUPFAM" id="SSF56436">
    <property type="entry name" value="C-type lectin-like"/>
    <property type="match status" value="1"/>
</dbReference>
<dbReference type="EMBL" id="VTOW01000003">
    <property type="protein sequence ID" value="NKE72235.1"/>
    <property type="molecule type" value="Genomic_DNA"/>
</dbReference>
<dbReference type="RefSeq" id="WP_168061709.1">
    <property type="nucleotide sequence ID" value="NZ_VTOW01000003.1"/>
</dbReference>
<sequence>MKIRKWIIIGLTLVVGWVLHNPPALSAKPEKESRSGMVLIPAGPFWMGLDKLPPDTPWGQEDAKPKHEVNLPAFYIDRTEVTYGDYKKVDPSLRIPGRTETFPVTDVNWFEADRYCRAVGKRLPTEAEWEKAARGTDGRAYVWGEGFDPQKTNVGKFPMPVGAMPQDKSPYGVLDMGGNVSEWTDSWYQPYPGNKYNSSDYGILHKVVRGGSFNSDRHFADEMFTQVTFRNYNRPDVFGPDNGFRCALSAPPADPPSSNPKDEKRR</sequence>
<dbReference type="InterPro" id="IPR051043">
    <property type="entry name" value="Sulfatase_Mod_Factor_Kinase"/>
</dbReference>
<dbReference type="PANTHER" id="PTHR23150">
    <property type="entry name" value="SULFATASE MODIFYING FACTOR 1, 2"/>
    <property type="match status" value="1"/>
</dbReference>
<name>A0A7X6IC92_9BACT</name>
<organism evidence="3 4">
    <name type="scientific">Candidatus Manganitrophus noduliformans</name>
    <dbReference type="NCBI Taxonomy" id="2606439"/>
    <lineage>
        <taxon>Bacteria</taxon>
        <taxon>Pseudomonadati</taxon>
        <taxon>Nitrospirota</taxon>
        <taxon>Nitrospiria</taxon>
        <taxon>Candidatus Troglogloeales</taxon>
        <taxon>Candidatus Manganitrophaceae</taxon>
        <taxon>Candidatus Manganitrophus</taxon>
    </lineage>
</organism>
<dbReference type="Proteomes" id="UP000534783">
    <property type="component" value="Unassembled WGS sequence"/>
</dbReference>
<dbReference type="InterPro" id="IPR016187">
    <property type="entry name" value="CTDL_fold"/>
</dbReference>
<protein>
    <submittedName>
        <fullName evidence="3">Formylglycine-generating enzyme family protein</fullName>
    </submittedName>
</protein>
<dbReference type="PANTHER" id="PTHR23150:SF19">
    <property type="entry name" value="FORMYLGLYCINE-GENERATING ENZYME"/>
    <property type="match status" value="1"/>
</dbReference>
<feature type="region of interest" description="Disordered" evidence="1">
    <location>
        <begin position="243"/>
        <end position="266"/>
    </location>
</feature>
<keyword evidence="4" id="KW-1185">Reference proteome</keyword>
<evidence type="ECO:0000313" key="4">
    <source>
        <dbReference type="Proteomes" id="UP000534783"/>
    </source>
</evidence>
<gene>
    <name evidence="3" type="ORF">MNODULE_15910</name>
</gene>
<accession>A0A7X6IC92</accession>
<dbReference type="Pfam" id="PF03781">
    <property type="entry name" value="FGE-sulfatase"/>
    <property type="match status" value="1"/>
</dbReference>
<dbReference type="InterPro" id="IPR005532">
    <property type="entry name" value="SUMF_dom"/>
</dbReference>
<reference evidence="3 4" key="1">
    <citation type="journal article" date="2020" name="Nature">
        <title>Bacterial chemolithoautotrophy via manganese oxidation.</title>
        <authorList>
            <person name="Yu H."/>
            <person name="Leadbetter J.R."/>
        </authorList>
    </citation>
    <scope>NUCLEOTIDE SEQUENCE [LARGE SCALE GENOMIC DNA]</scope>
    <source>
        <strain evidence="3 4">Mn-1</strain>
    </source>
</reference>
<evidence type="ECO:0000259" key="2">
    <source>
        <dbReference type="Pfam" id="PF03781"/>
    </source>
</evidence>
<proteinExistence type="predicted"/>
<evidence type="ECO:0000313" key="3">
    <source>
        <dbReference type="EMBL" id="NKE72235.1"/>
    </source>
</evidence>
<dbReference type="InterPro" id="IPR042095">
    <property type="entry name" value="SUMF_sf"/>
</dbReference>
<feature type="domain" description="Sulfatase-modifying factor enzyme-like" evidence="2">
    <location>
        <begin position="35"/>
        <end position="247"/>
    </location>
</feature>
<comment type="caution">
    <text evidence="3">The sequence shown here is derived from an EMBL/GenBank/DDBJ whole genome shotgun (WGS) entry which is preliminary data.</text>
</comment>
<evidence type="ECO:0000256" key="1">
    <source>
        <dbReference type="SAM" id="MobiDB-lite"/>
    </source>
</evidence>
<dbReference type="AlphaFoldDB" id="A0A7X6IC92"/>